<name>A0A0N0DYD1_LEPPY</name>
<protein>
    <recommendedName>
        <fullName evidence="4">Sucrose-6-phosphate hydrolase</fullName>
        <ecNumber evidence="4">3.2.1.26</ecNumber>
    </recommendedName>
</protein>
<dbReference type="Gene3D" id="2.60.120.560">
    <property type="entry name" value="Exo-inulinase, domain 1"/>
    <property type="match status" value="1"/>
</dbReference>
<dbReference type="RefSeq" id="XP_015662390.1">
    <property type="nucleotide sequence ID" value="XM_015798912.1"/>
</dbReference>
<evidence type="ECO:0000259" key="6">
    <source>
        <dbReference type="Pfam" id="PF08244"/>
    </source>
</evidence>
<evidence type="ECO:0000313" key="8">
    <source>
        <dbReference type="Proteomes" id="UP000037923"/>
    </source>
</evidence>
<dbReference type="GeneID" id="26902398"/>
<evidence type="ECO:0000256" key="1">
    <source>
        <dbReference type="ARBA" id="ARBA00009902"/>
    </source>
</evidence>
<dbReference type="SUPFAM" id="SSF49899">
    <property type="entry name" value="Concanavalin A-like lectins/glucanases"/>
    <property type="match status" value="1"/>
</dbReference>
<proteinExistence type="inferred from homology"/>
<comment type="caution">
    <text evidence="7">The sequence shown here is derived from an EMBL/GenBank/DDBJ whole genome shotgun (WGS) entry which is preliminary data.</text>
</comment>
<sequence length="515" mass="59043">MASHSPVTQDAQRYRPRDTHAERLAAADKAALARWNSATNTAWYPDYHLAPFTGWMNDPNGLVCFRDRYHVFYQYHPYSSDWGPMHWGHITSEDLVHWQHQPTALAPGDACDRDGCFSGSAVTCDDKLYMFYTGHFVLDAPTPSNPDAIYEHQCLAVSSDGIHFEKLGAVVRPPPGYVHFRDPKVWFQEGRWWMVCGARDSAKDLGQLLLFTSDDLEHWDDSVWQVLAVTEDKNVFMWECPDFFTMGRREDLKILLFCPQGIRANEYDYRNRFQNGYMAGHWLPGGPWTVQREFRELDRGHDFYAAQTFMSADNQRRLILGWLDMWESPMPSKEHGWCGCLTLPRELHYSESTGLLRMLPARELVGLRAPEVTMVPGVVLDDNSDAQLLADCTAYEVDITFNTETSTAEKYGLWLGAEVELFVDTQSNRLVLNRHYPQYMLSGYRSCEMPTTVLLRLHVYVDRSSIEVFVNDGEATFSSRIFPDEGDRALRLFAINGTADVVGGNMWKLKATIEH</sequence>
<dbReference type="SUPFAM" id="SSF75005">
    <property type="entry name" value="Arabinanase/levansucrase/invertase"/>
    <property type="match status" value="1"/>
</dbReference>
<dbReference type="InterPro" id="IPR023296">
    <property type="entry name" value="Glyco_hydro_beta-prop_sf"/>
</dbReference>
<dbReference type="Pfam" id="PF00251">
    <property type="entry name" value="Glyco_hydro_32N"/>
    <property type="match status" value="1"/>
</dbReference>
<dbReference type="CDD" id="cd18623">
    <property type="entry name" value="GH32_ScrB-like"/>
    <property type="match status" value="1"/>
</dbReference>
<organism evidence="7 8">
    <name type="scientific">Leptomonas pyrrhocoris</name>
    <name type="common">Firebug parasite</name>
    <dbReference type="NCBI Taxonomy" id="157538"/>
    <lineage>
        <taxon>Eukaryota</taxon>
        <taxon>Discoba</taxon>
        <taxon>Euglenozoa</taxon>
        <taxon>Kinetoplastea</taxon>
        <taxon>Metakinetoplastina</taxon>
        <taxon>Trypanosomatida</taxon>
        <taxon>Trypanosomatidae</taxon>
        <taxon>Leishmaniinae</taxon>
        <taxon>Leptomonas</taxon>
    </lineage>
</organism>
<dbReference type="InterPro" id="IPR051214">
    <property type="entry name" value="GH32_Enzymes"/>
</dbReference>
<dbReference type="GO" id="GO:0005975">
    <property type="term" value="P:carbohydrate metabolic process"/>
    <property type="evidence" value="ECO:0007669"/>
    <property type="project" value="InterPro"/>
</dbReference>
<comment type="similarity">
    <text evidence="1 4">Belongs to the glycosyl hydrolase 32 family.</text>
</comment>
<dbReference type="InterPro" id="IPR006232">
    <property type="entry name" value="Suc6P_hydrolase"/>
</dbReference>
<keyword evidence="3 4" id="KW-0326">Glycosidase</keyword>
<dbReference type="PANTHER" id="PTHR43101:SF1">
    <property type="entry name" value="BETA-FRUCTOSIDASE"/>
    <property type="match status" value="1"/>
</dbReference>
<dbReference type="Pfam" id="PF08244">
    <property type="entry name" value="Glyco_hydro_32C"/>
    <property type="match status" value="1"/>
</dbReference>
<evidence type="ECO:0000259" key="5">
    <source>
        <dbReference type="Pfam" id="PF00251"/>
    </source>
</evidence>
<dbReference type="EC" id="3.2.1.26" evidence="4"/>
<dbReference type="InterPro" id="IPR013189">
    <property type="entry name" value="Glyco_hydro_32_C"/>
</dbReference>
<dbReference type="Gene3D" id="2.115.10.20">
    <property type="entry name" value="Glycosyl hydrolase domain, family 43"/>
    <property type="match status" value="1"/>
</dbReference>
<dbReference type="InterPro" id="IPR001362">
    <property type="entry name" value="Glyco_hydro_32"/>
</dbReference>
<accession>A0A0N0DYD1</accession>
<keyword evidence="2 4" id="KW-0378">Hydrolase</keyword>
<feature type="domain" description="Glycosyl hydrolase family 32 C-terminal" evidence="6">
    <location>
        <begin position="386"/>
        <end position="507"/>
    </location>
</feature>
<evidence type="ECO:0000256" key="2">
    <source>
        <dbReference type="ARBA" id="ARBA00022801"/>
    </source>
</evidence>
<keyword evidence="8" id="KW-1185">Reference proteome</keyword>
<dbReference type="InterPro" id="IPR013320">
    <property type="entry name" value="ConA-like_dom_sf"/>
</dbReference>
<dbReference type="GO" id="GO:0005737">
    <property type="term" value="C:cytoplasm"/>
    <property type="evidence" value="ECO:0007669"/>
    <property type="project" value="InterPro"/>
</dbReference>
<dbReference type="InterPro" id="IPR018053">
    <property type="entry name" value="Glyco_hydro_32_AS"/>
</dbReference>
<dbReference type="GO" id="GO:0004564">
    <property type="term" value="F:beta-fructofuranosidase activity"/>
    <property type="evidence" value="ECO:0007669"/>
    <property type="project" value="UniProtKB-EC"/>
</dbReference>
<dbReference type="InterPro" id="IPR013148">
    <property type="entry name" value="Glyco_hydro_32_N"/>
</dbReference>
<evidence type="ECO:0000313" key="7">
    <source>
        <dbReference type="EMBL" id="KPA83951.1"/>
    </source>
</evidence>
<dbReference type="EMBL" id="LGTL01000003">
    <property type="protein sequence ID" value="KPA83951.1"/>
    <property type="molecule type" value="Genomic_DNA"/>
</dbReference>
<reference evidence="7 8" key="1">
    <citation type="submission" date="2015-07" db="EMBL/GenBank/DDBJ databases">
        <title>High-quality genome of monoxenous trypanosomatid Leptomonas pyrrhocoris.</title>
        <authorList>
            <person name="Flegontov P."/>
            <person name="Butenko A."/>
            <person name="Firsov S."/>
            <person name="Vlcek C."/>
            <person name="Logacheva M.D."/>
            <person name="Field M."/>
            <person name="Filatov D."/>
            <person name="Flegontova O."/>
            <person name="Gerasimov E."/>
            <person name="Jackson A.P."/>
            <person name="Kelly S."/>
            <person name="Opperdoes F."/>
            <person name="O'Reilly A."/>
            <person name="Votypka J."/>
            <person name="Yurchenko V."/>
            <person name="Lukes J."/>
        </authorList>
    </citation>
    <scope>NUCLEOTIDE SEQUENCE [LARGE SCALE GENOMIC DNA]</scope>
    <source>
        <strain evidence="7">H10</strain>
    </source>
</reference>
<dbReference type="AlphaFoldDB" id="A0A0N0DYD1"/>
<evidence type="ECO:0000256" key="3">
    <source>
        <dbReference type="ARBA" id="ARBA00023295"/>
    </source>
</evidence>
<dbReference type="OrthoDB" id="202537at2759"/>
<feature type="domain" description="Glycosyl hydrolase family 32 N-terminal" evidence="5">
    <location>
        <begin position="48"/>
        <end position="356"/>
    </location>
</feature>
<evidence type="ECO:0000256" key="4">
    <source>
        <dbReference type="RuleBase" id="RU362110"/>
    </source>
</evidence>
<comment type="catalytic activity">
    <reaction evidence="4">
        <text>Hydrolysis of terminal non-reducing beta-D-fructofuranoside residues in beta-D-fructofuranosides.</text>
        <dbReference type="EC" id="3.2.1.26"/>
    </reaction>
</comment>
<dbReference type="VEuPathDB" id="TriTrypDB:LpyrH10_03_2540"/>
<dbReference type="SMART" id="SM00640">
    <property type="entry name" value="Glyco_32"/>
    <property type="match status" value="1"/>
</dbReference>
<dbReference type="PROSITE" id="PS00609">
    <property type="entry name" value="GLYCOSYL_HYDROL_F32"/>
    <property type="match status" value="1"/>
</dbReference>
<gene>
    <name evidence="7" type="ORF">ABB37_02103</name>
</gene>
<dbReference type="OMA" id="FGWMNDP"/>
<dbReference type="Proteomes" id="UP000037923">
    <property type="component" value="Unassembled WGS sequence"/>
</dbReference>
<dbReference type="NCBIfam" id="TIGR01322">
    <property type="entry name" value="scrB_fam"/>
    <property type="match status" value="1"/>
</dbReference>
<dbReference type="PANTHER" id="PTHR43101">
    <property type="entry name" value="BETA-FRUCTOSIDASE"/>
    <property type="match status" value="1"/>
</dbReference>